<evidence type="ECO:0000313" key="2">
    <source>
        <dbReference type="Proteomes" id="UP000265520"/>
    </source>
</evidence>
<feature type="non-terminal residue" evidence="1">
    <location>
        <position position="59"/>
    </location>
</feature>
<sequence>MSDSVIDYISFSSDHDFFNELLEDFHPLTPIPSENLNLDLENFQKDLDENFQPNPDAFS</sequence>
<dbReference type="EMBL" id="LXQA010469883">
    <property type="protein sequence ID" value="MCI53849.1"/>
    <property type="molecule type" value="Genomic_DNA"/>
</dbReference>
<protein>
    <submittedName>
        <fullName evidence="1">Uncharacterized protein</fullName>
    </submittedName>
</protein>
<name>A0A392SYS4_9FABA</name>
<evidence type="ECO:0000313" key="1">
    <source>
        <dbReference type="EMBL" id="MCI53849.1"/>
    </source>
</evidence>
<keyword evidence="2" id="KW-1185">Reference proteome</keyword>
<organism evidence="1 2">
    <name type="scientific">Trifolium medium</name>
    <dbReference type="NCBI Taxonomy" id="97028"/>
    <lineage>
        <taxon>Eukaryota</taxon>
        <taxon>Viridiplantae</taxon>
        <taxon>Streptophyta</taxon>
        <taxon>Embryophyta</taxon>
        <taxon>Tracheophyta</taxon>
        <taxon>Spermatophyta</taxon>
        <taxon>Magnoliopsida</taxon>
        <taxon>eudicotyledons</taxon>
        <taxon>Gunneridae</taxon>
        <taxon>Pentapetalae</taxon>
        <taxon>rosids</taxon>
        <taxon>fabids</taxon>
        <taxon>Fabales</taxon>
        <taxon>Fabaceae</taxon>
        <taxon>Papilionoideae</taxon>
        <taxon>50 kb inversion clade</taxon>
        <taxon>NPAAA clade</taxon>
        <taxon>Hologalegina</taxon>
        <taxon>IRL clade</taxon>
        <taxon>Trifolieae</taxon>
        <taxon>Trifolium</taxon>
    </lineage>
</organism>
<reference evidence="1 2" key="1">
    <citation type="journal article" date="2018" name="Front. Plant Sci.">
        <title>Red Clover (Trifolium pratense) and Zigzag Clover (T. medium) - A Picture of Genomic Similarities and Differences.</title>
        <authorList>
            <person name="Dluhosova J."/>
            <person name="Istvanek J."/>
            <person name="Nedelnik J."/>
            <person name="Repkova J."/>
        </authorList>
    </citation>
    <scope>NUCLEOTIDE SEQUENCE [LARGE SCALE GENOMIC DNA]</scope>
    <source>
        <strain evidence="2">cv. 10/8</strain>
        <tissue evidence="1">Leaf</tissue>
    </source>
</reference>
<proteinExistence type="predicted"/>
<dbReference type="AlphaFoldDB" id="A0A392SYS4"/>
<comment type="caution">
    <text evidence="1">The sequence shown here is derived from an EMBL/GenBank/DDBJ whole genome shotgun (WGS) entry which is preliminary data.</text>
</comment>
<dbReference type="Proteomes" id="UP000265520">
    <property type="component" value="Unassembled WGS sequence"/>
</dbReference>
<accession>A0A392SYS4</accession>